<evidence type="ECO:0000259" key="2">
    <source>
        <dbReference type="Pfam" id="PF01370"/>
    </source>
</evidence>
<comment type="similarity">
    <text evidence="1">Belongs to the NAD(P)-dependent epimerase/dehydratase family.</text>
</comment>
<proteinExistence type="inferred from homology"/>
<name>A0A974W4Y0_9NOCA</name>
<dbReference type="RefSeq" id="WP_206007161.1">
    <property type="nucleotide sequence ID" value="NZ_CP070619.1"/>
</dbReference>
<dbReference type="InterPro" id="IPR036291">
    <property type="entry name" value="NAD(P)-bd_dom_sf"/>
</dbReference>
<protein>
    <submittedName>
        <fullName evidence="3">NAD(P)-dependent oxidoreductase</fullName>
    </submittedName>
</protein>
<dbReference type="InterPro" id="IPR001509">
    <property type="entry name" value="Epimerase_deHydtase"/>
</dbReference>
<reference evidence="3 4" key="2">
    <citation type="journal article" date="2022" name="Arch. Microbiol.">
        <title>Rhodococcus pseudokoreensis sp. nov. isolated from the rhizosphere of young M26 apple rootstocks.</title>
        <authorList>
            <person name="Kampfer P."/>
            <person name="Glaeser S.P."/>
            <person name="Blom J."/>
            <person name="Wolf J."/>
            <person name="Benning S."/>
            <person name="Schloter M."/>
            <person name="Neumann-Schaal M."/>
        </authorList>
    </citation>
    <scope>NUCLEOTIDE SEQUENCE [LARGE SCALE GENOMIC DNA]</scope>
    <source>
        <strain evidence="3 4">R79</strain>
    </source>
</reference>
<gene>
    <name evidence="3" type="ORF">JWS13_19965</name>
</gene>
<dbReference type="PANTHER" id="PTHR43000">
    <property type="entry name" value="DTDP-D-GLUCOSE 4,6-DEHYDRATASE-RELATED"/>
    <property type="match status" value="1"/>
</dbReference>
<evidence type="ECO:0000313" key="4">
    <source>
        <dbReference type="Proteomes" id="UP000662986"/>
    </source>
</evidence>
<reference evidence="3 4" key="1">
    <citation type="journal article" date="2021" name="Microbiol. Resour. Announc.">
        <title>Complete Genome Sequences of Two Rhodococcus sp. Strains with Large and Linear Chromosomes, Isolated from Apple Rhizosphere.</title>
        <authorList>
            <person name="Benning S."/>
            <person name="Brugnone N."/>
            <person name="Siani R."/>
            <person name="Kublik S."/>
            <person name="Schloter M."/>
            <person name="Rad V."/>
        </authorList>
    </citation>
    <scope>NUCLEOTIDE SEQUENCE [LARGE SCALE GENOMIC DNA]</scope>
    <source>
        <strain evidence="3 4">R79</strain>
    </source>
</reference>
<sequence length="303" mass="32638">MTTLVTGGKGFVGRHLVNRLVEHGETVVSYNRDFAVDTRPSVTTVQGELFDIPVLVKALTENHVDKIIHTAGMSHPGVSVDLPLTTIAANIDGTAAVFEAARMAGVRRIVNFSSECAYGNLDDALVHEDQKPTPTTPYGVTKVAGELLGNVYNNLYGMEIVSLRVTEVYGPGLWMPSLLGDLLNAALSGTPYILAVGGDHKFQFVYVEDVAAAAYLASVAPELRQPVYHVSGDTQITVAEAANTVRAIFPEAKFEIGPGYIEKWDRQGKFDLSASERDLGYRPGWSLTDGLAASVQWIQSQGS</sequence>
<accession>A0A974W4Y0</accession>
<dbReference type="SUPFAM" id="SSF51735">
    <property type="entry name" value="NAD(P)-binding Rossmann-fold domains"/>
    <property type="match status" value="1"/>
</dbReference>
<dbReference type="Pfam" id="PF01370">
    <property type="entry name" value="Epimerase"/>
    <property type="match status" value="1"/>
</dbReference>
<evidence type="ECO:0000256" key="1">
    <source>
        <dbReference type="ARBA" id="ARBA00007637"/>
    </source>
</evidence>
<dbReference type="EMBL" id="CP070619">
    <property type="protein sequence ID" value="QSE90737.1"/>
    <property type="molecule type" value="Genomic_DNA"/>
</dbReference>
<feature type="domain" description="NAD-dependent epimerase/dehydratase" evidence="2">
    <location>
        <begin position="4"/>
        <end position="222"/>
    </location>
</feature>
<organism evidence="3 4">
    <name type="scientific">Rhodococcus pseudokoreensis</name>
    <dbReference type="NCBI Taxonomy" id="2811421"/>
    <lineage>
        <taxon>Bacteria</taxon>
        <taxon>Bacillati</taxon>
        <taxon>Actinomycetota</taxon>
        <taxon>Actinomycetes</taxon>
        <taxon>Mycobacteriales</taxon>
        <taxon>Nocardiaceae</taxon>
        <taxon>Rhodococcus</taxon>
    </lineage>
</organism>
<dbReference type="Proteomes" id="UP000662986">
    <property type="component" value="Chromosome"/>
</dbReference>
<dbReference type="Gene3D" id="3.40.50.720">
    <property type="entry name" value="NAD(P)-binding Rossmann-like Domain"/>
    <property type="match status" value="1"/>
</dbReference>
<evidence type="ECO:0000313" key="3">
    <source>
        <dbReference type="EMBL" id="QSE90737.1"/>
    </source>
</evidence>
<keyword evidence="4" id="KW-1185">Reference proteome</keyword>